<keyword evidence="1" id="KW-0812">Transmembrane</keyword>
<dbReference type="Proteomes" id="UP001194714">
    <property type="component" value="Unassembled WGS sequence"/>
</dbReference>
<dbReference type="EMBL" id="JAAEJV010000016">
    <property type="protein sequence ID" value="MBF5059271.1"/>
    <property type="molecule type" value="Genomic_DNA"/>
</dbReference>
<keyword evidence="3" id="KW-1185">Reference proteome</keyword>
<sequence length="141" mass="16044">MMKKRYAMTLLEIMIVIFIIGIITSVIGYNMRGSLDKGKAFKTKQGVNKLYEIVQLQDAQGDGLKKSDQEKDGKLADQVKNLLESSGLVRKSSELMKDGWGNLYEFDIVGGDLRATSKKYDEYCDKENIKDRYPWSDDTSQ</sequence>
<accession>A0ABS0B0R0</accession>
<keyword evidence="1" id="KW-1133">Transmembrane helix</keyword>
<dbReference type="NCBIfam" id="TIGR02532">
    <property type="entry name" value="IV_pilin_GFxxxE"/>
    <property type="match status" value="1"/>
</dbReference>
<proteinExistence type="predicted"/>
<protein>
    <submittedName>
        <fullName evidence="2">Outer membrane protein</fullName>
    </submittedName>
</protein>
<dbReference type="Pfam" id="PF07963">
    <property type="entry name" value="N_methyl"/>
    <property type="match status" value="1"/>
</dbReference>
<evidence type="ECO:0000313" key="3">
    <source>
        <dbReference type="Proteomes" id="UP001194714"/>
    </source>
</evidence>
<feature type="transmembrane region" description="Helical" evidence="1">
    <location>
        <begin position="6"/>
        <end position="29"/>
    </location>
</feature>
<evidence type="ECO:0000256" key="1">
    <source>
        <dbReference type="SAM" id="Phobius"/>
    </source>
</evidence>
<keyword evidence="1" id="KW-0472">Membrane</keyword>
<comment type="caution">
    <text evidence="2">The sequence shown here is derived from an EMBL/GenBank/DDBJ whole genome shotgun (WGS) entry which is preliminary data.</text>
</comment>
<reference evidence="2 3" key="1">
    <citation type="submission" date="2020-01" db="EMBL/GenBank/DDBJ databases">
        <title>Draft genome sequence of Cand. Neptunochlamydia vexilliferae K9.</title>
        <authorList>
            <person name="Schulz F."/>
            <person name="Koestlbacher S."/>
            <person name="Wascher F."/>
            <person name="Pizzetti I."/>
            <person name="Horn M."/>
        </authorList>
    </citation>
    <scope>NUCLEOTIDE SEQUENCE [LARGE SCALE GENOMIC DNA]</scope>
    <source>
        <strain evidence="2 3">K9</strain>
    </source>
</reference>
<organism evidence="2 3">
    <name type="scientific">Candidatus Neptunichlamydia vexilliferae</name>
    <dbReference type="NCBI Taxonomy" id="1651774"/>
    <lineage>
        <taxon>Bacteria</taxon>
        <taxon>Pseudomonadati</taxon>
        <taxon>Chlamydiota</taxon>
        <taxon>Chlamydiia</taxon>
        <taxon>Parachlamydiales</taxon>
        <taxon>Simkaniaceae</taxon>
        <taxon>Candidatus Neptunichlamydia</taxon>
    </lineage>
</organism>
<gene>
    <name evidence="2" type="ORF">NEPTK9_000780</name>
</gene>
<evidence type="ECO:0000313" key="2">
    <source>
        <dbReference type="EMBL" id="MBF5059271.1"/>
    </source>
</evidence>
<dbReference type="InterPro" id="IPR045584">
    <property type="entry name" value="Pilin-like"/>
</dbReference>
<dbReference type="InterPro" id="IPR012902">
    <property type="entry name" value="N_methyl_site"/>
</dbReference>
<name>A0ABS0B0R0_9BACT</name>
<dbReference type="Gene3D" id="3.30.700.10">
    <property type="entry name" value="Glycoprotein, Type 4 Pilin"/>
    <property type="match status" value="1"/>
</dbReference>
<dbReference type="SUPFAM" id="SSF54523">
    <property type="entry name" value="Pili subunits"/>
    <property type="match status" value="1"/>
</dbReference>